<evidence type="ECO:0000256" key="4">
    <source>
        <dbReference type="ARBA" id="ARBA00022729"/>
    </source>
</evidence>
<accession>A0A8C4RJ78</accession>
<evidence type="ECO:0000256" key="2">
    <source>
        <dbReference type="ARBA" id="ARBA00022530"/>
    </source>
</evidence>
<keyword evidence="3" id="KW-0245">EGF-like domain</keyword>
<dbReference type="Ensembl" id="ENSECRT00000002883.1">
    <property type="protein sequence ID" value="ENSECRP00000002839.1"/>
    <property type="gene ID" value="ENSECRG00000001875.1"/>
</dbReference>
<dbReference type="InterPro" id="IPR003961">
    <property type="entry name" value="FN3_dom"/>
</dbReference>
<dbReference type="SUPFAM" id="SSF56496">
    <property type="entry name" value="Fibrinogen C-terminal domain-like"/>
    <property type="match status" value="1"/>
</dbReference>
<dbReference type="InterPro" id="IPR020837">
    <property type="entry name" value="Fibrinogen_CS"/>
</dbReference>
<dbReference type="InterPro" id="IPR013783">
    <property type="entry name" value="Ig-like_fold"/>
</dbReference>
<dbReference type="InterPro" id="IPR014716">
    <property type="entry name" value="Fibrinogen_a/b/g_C_1"/>
</dbReference>
<evidence type="ECO:0000313" key="10">
    <source>
        <dbReference type="Proteomes" id="UP000694620"/>
    </source>
</evidence>
<dbReference type="PROSITE" id="PS00514">
    <property type="entry name" value="FIBRINOGEN_C_1"/>
    <property type="match status" value="1"/>
</dbReference>
<evidence type="ECO:0000259" key="8">
    <source>
        <dbReference type="PROSITE" id="PS51406"/>
    </source>
</evidence>
<feature type="domain" description="Fibronectin type-III" evidence="7">
    <location>
        <begin position="169"/>
        <end position="259"/>
    </location>
</feature>
<dbReference type="Gene3D" id="2.60.40.10">
    <property type="entry name" value="Immunoglobulins"/>
    <property type="match status" value="2"/>
</dbReference>
<evidence type="ECO:0000259" key="7">
    <source>
        <dbReference type="PROSITE" id="PS50853"/>
    </source>
</evidence>
<evidence type="ECO:0000256" key="1">
    <source>
        <dbReference type="ARBA" id="ARBA00004498"/>
    </source>
</evidence>
<organism evidence="9 10">
    <name type="scientific">Erpetoichthys calabaricus</name>
    <name type="common">Rope fish</name>
    <name type="synonym">Calamoichthys calabaricus</name>
    <dbReference type="NCBI Taxonomy" id="27687"/>
    <lineage>
        <taxon>Eukaryota</taxon>
        <taxon>Metazoa</taxon>
        <taxon>Chordata</taxon>
        <taxon>Craniata</taxon>
        <taxon>Vertebrata</taxon>
        <taxon>Euteleostomi</taxon>
        <taxon>Actinopterygii</taxon>
        <taxon>Polypteriformes</taxon>
        <taxon>Polypteridae</taxon>
        <taxon>Erpetoichthys</taxon>
    </lineage>
</organism>
<evidence type="ECO:0000256" key="5">
    <source>
        <dbReference type="ARBA" id="ARBA00022737"/>
    </source>
</evidence>
<dbReference type="InterPro" id="IPR036116">
    <property type="entry name" value="FN3_sf"/>
</dbReference>
<dbReference type="GO" id="GO:0005615">
    <property type="term" value="C:extracellular space"/>
    <property type="evidence" value="ECO:0007669"/>
    <property type="project" value="TreeGrafter"/>
</dbReference>
<dbReference type="GO" id="GO:0030155">
    <property type="term" value="P:regulation of cell adhesion"/>
    <property type="evidence" value="ECO:0007669"/>
    <property type="project" value="TreeGrafter"/>
</dbReference>
<dbReference type="InterPro" id="IPR050991">
    <property type="entry name" value="ECM_Regulatory_Proteins"/>
</dbReference>
<dbReference type="Pfam" id="PF00041">
    <property type="entry name" value="fn3"/>
    <property type="match status" value="1"/>
</dbReference>
<keyword evidence="6" id="KW-1015">Disulfide bond</keyword>
<dbReference type="GO" id="GO:0031175">
    <property type="term" value="P:neuron projection development"/>
    <property type="evidence" value="ECO:0007669"/>
    <property type="project" value="TreeGrafter"/>
</dbReference>
<dbReference type="PROSITE" id="PS50853">
    <property type="entry name" value="FN3"/>
    <property type="match status" value="1"/>
</dbReference>
<dbReference type="FunFam" id="3.90.215.10:FF:000001">
    <property type="entry name" value="Tenascin isoform 1"/>
    <property type="match status" value="1"/>
</dbReference>
<dbReference type="NCBIfam" id="NF040941">
    <property type="entry name" value="GGGWT_bact"/>
    <property type="match status" value="1"/>
</dbReference>
<evidence type="ECO:0000313" key="9">
    <source>
        <dbReference type="Ensembl" id="ENSECRP00000002839.1"/>
    </source>
</evidence>
<name>A0A8C4RJ78_ERPCA</name>
<reference evidence="9" key="2">
    <citation type="submission" date="2025-08" db="UniProtKB">
        <authorList>
            <consortium name="Ensembl"/>
        </authorList>
    </citation>
    <scope>IDENTIFICATION</scope>
</reference>
<evidence type="ECO:0000256" key="6">
    <source>
        <dbReference type="ARBA" id="ARBA00023157"/>
    </source>
</evidence>
<dbReference type="PROSITE" id="PS51406">
    <property type="entry name" value="FIBRINOGEN_C_2"/>
    <property type="match status" value="1"/>
</dbReference>
<dbReference type="Gene3D" id="3.90.215.10">
    <property type="entry name" value="Gamma Fibrinogen, chain A, domain 1"/>
    <property type="match status" value="1"/>
</dbReference>
<dbReference type="Proteomes" id="UP000694620">
    <property type="component" value="Chromosome 1"/>
</dbReference>
<dbReference type="SUPFAM" id="SSF49265">
    <property type="entry name" value="Fibronectin type III"/>
    <property type="match status" value="3"/>
</dbReference>
<dbReference type="SMART" id="SM00186">
    <property type="entry name" value="FBG"/>
    <property type="match status" value="1"/>
</dbReference>
<dbReference type="InterPro" id="IPR002181">
    <property type="entry name" value="Fibrinogen_a/b/g_C_dom"/>
</dbReference>
<feature type="domain" description="Fibrinogen C-terminal" evidence="8">
    <location>
        <begin position="255"/>
        <end position="470"/>
    </location>
</feature>
<reference evidence="9" key="3">
    <citation type="submission" date="2025-09" db="UniProtKB">
        <authorList>
            <consortium name="Ensembl"/>
        </authorList>
    </citation>
    <scope>IDENTIFICATION</scope>
</reference>
<dbReference type="PANTHER" id="PTHR46708">
    <property type="entry name" value="TENASCIN"/>
    <property type="match status" value="1"/>
</dbReference>
<dbReference type="InterPro" id="IPR036056">
    <property type="entry name" value="Fibrinogen-like_C"/>
</dbReference>
<dbReference type="SMART" id="SM00060">
    <property type="entry name" value="FN3"/>
    <property type="match status" value="2"/>
</dbReference>
<keyword evidence="2" id="KW-0964">Secreted</keyword>
<keyword evidence="4" id="KW-0732">Signal</keyword>
<keyword evidence="2" id="KW-0272">Extracellular matrix</keyword>
<evidence type="ECO:0000256" key="3">
    <source>
        <dbReference type="ARBA" id="ARBA00022536"/>
    </source>
</evidence>
<dbReference type="AlphaFoldDB" id="A0A8C4RJ78"/>
<comment type="subcellular location">
    <subcellularLocation>
        <location evidence="1">Secreted</location>
        <location evidence="1">Extracellular space</location>
        <location evidence="1">Extracellular matrix</location>
    </subcellularLocation>
</comment>
<keyword evidence="10" id="KW-1185">Reference proteome</keyword>
<dbReference type="PANTHER" id="PTHR46708:SF3">
    <property type="entry name" value="TENASCIN-X"/>
    <property type="match status" value="1"/>
</dbReference>
<dbReference type="CDD" id="cd00063">
    <property type="entry name" value="FN3"/>
    <property type="match status" value="2"/>
</dbReference>
<dbReference type="GeneTree" id="ENSGT00940000155565"/>
<sequence>MYLLCSYNDICRAIVFFFLSYKAAPCHPGGAFTSSTLSQCNNELIMNSNFLFCFAGEPYSVQVEGSQVTLTNLVPGSKYEISVMSVQGREESDPVTGIVLTAPDTPSSFKAINVTTTMALLIWKPVSRTVDRYIIVLRSQDSEYLGLSLINFVTLEYQAHFAFWNVLVGPEDLMAKEVSPRTALLTWKAPMSTITGYILIFRSDDGESKEVMLNPNEIHYKLSGLIPSTKYNVSLTGLRGKEKTSTVSTSFTTGNLRFPYPLDCSQEMMNGLVDSGQATIYPGGKHSPPVQVYCDMMTAGGGWTVFQRRKNGKTNFYRSWNEYKNGFGNISDEFWLGNDNIHKLTTQSPQMLRVDLRTKHEHAFAVYRTFNVDKEQREFRLTISGYSGTAGDSLLYHNGQPFSTKDRDLKKLVTRCAVSYKGGWWYKNCHEANLNGIYGNNNNQQGINWLHWKGQNFSIPFTEMKLRPLYFDPTRNI</sequence>
<dbReference type="CDD" id="cd00087">
    <property type="entry name" value="FReD"/>
    <property type="match status" value="1"/>
</dbReference>
<keyword evidence="5" id="KW-0677">Repeat</keyword>
<reference evidence="9" key="1">
    <citation type="submission" date="2021-06" db="EMBL/GenBank/DDBJ databases">
        <authorList>
            <consortium name="Wellcome Sanger Institute Data Sharing"/>
        </authorList>
    </citation>
    <scope>NUCLEOTIDE SEQUENCE [LARGE SCALE GENOMIC DNA]</scope>
</reference>
<dbReference type="Pfam" id="PF00147">
    <property type="entry name" value="Fibrinogen_C"/>
    <property type="match status" value="1"/>
</dbReference>
<protein>
    <submittedName>
        <fullName evidence="9">Uncharacterized protein</fullName>
    </submittedName>
</protein>
<proteinExistence type="predicted"/>